<sequence length="274" mass="30752">MVGVVLDLAKAGFAEGTNELYDRARPSYPSEALSYIREAIHTSEPVQIVEIGSGTGLFTRALLSHPEWNSIAYLKAIEPSEGMRNVFSKSVSDPRVTVEEGFFDQVPVEDGTADLIVIAQAFHWCPDHNTAAVEFARILKPGGVVALVWNLPDKDAAQWLADVRGRIDQLQPGAARHFELSLWRQIFDTSPYKKFFGDPQEHTWSYTLHGSLDIVTDRALSTSFVAIQPEDVKAQVREDIRQIVERGEGKKWVDESKGLFEYPYKTAVVTFRKQ</sequence>
<reference evidence="1" key="1">
    <citation type="submission" date="2021-03" db="EMBL/GenBank/DDBJ databases">
        <authorList>
            <consortium name="DOE Joint Genome Institute"/>
            <person name="Ahrendt S."/>
            <person name="Looney B.P."/>
            <person name="Miyauchi S."/>
            <person name="Morin E."/>
            <person name="Drula E."/>
            <person name="Courty P.E."/>
            <person name="Chicoki N."/>
            <person name="Fauchery L."/>
            <person name="Kohler A."/>
            <person name="Kuo A."/>
            <person name="Labutti K."/>
            <person name="Pangilinan J."/>
            <person name="Lipzen A."/>
            <person name="Riley R."/>
            <person name="Andreopoulos W."/>
            <person name="He G."/>
            <person name="Johnson J."/>
            <person name="Barry K.W."/>
            <person name="Grigoriev I.V."/>
            <person name="Nagy L."/>
            <person name="Hibbett D."/>
            <person name="Henrissat B."/>
            <person name="Matheny P.B."/>
            <person name="Labbe J."/>
            <person name="Martin F."/>
        </authorList>
    </citation>
    <scope>NUCLEOTIDE SEQUENCE</scope>
    <source>
        <strain evidence="1">HHB10654</strain>
    </source>
</reference>
<accession>A0ACB8T3Z1</accession>
<evidence type="ECO:0000313" key="2">
    <source>
        <dbReference type="Proteomes" id="UP000814140"/>
    </source>
</evidence>
<reference evidence="1" key="2">
    <citation type="journal article" date="2022" name="New Phytol.">
        <title>Evolutionary transition to the ectomycorrhizal habit in the genomes of a hyperdiverse lineage of mushroom-forming fungi.</title>
        <authorList>
            <person name="Looney B."/>
            <person name="Miyauchi S."/>
            <person name="Morin E."/>
            <person name="Drula E."/>
            <person name="Courty P.E."/>
            <person name="Kohler A."/>
            <person name="Kuo A."/>
            <person name="LaButti K."/>
            <person name="Pangilinan J."/>
            <person name="Lipzen A."/>
            <person name="Riley R."/>
            <person name="Andreopoulos W."/>
            <person name="He G."/>
            <person name="Johnson J."/>
            <person name="Nolan M."/>
            <person name="Tritt A."/>
            <person name="Barry K.W."/>
            <person name="Grigoriev I.V."/>
            <person name="Nagy L.G."/>
            <person name="Hibbett D."/>
            <person name="Henrissat B."/>
            <person name="Matheny P.B."/>
            <person name="Labbe J."/>
            <person name="Martin F.M."/>
        </authorList>
    </citation>
    <scope>NUCLEOTIDE SEQUENCE</scope>
    <source>
        <strain evidence="1">HHB10654</strain>
    </source>
</reference>
<keyword evidence="1" id="KW-0489">Methyltransferase</keyword>
<comment type="caution">
    <text evidence="1">The sequence shown here is derived from an EMBL/GenBank/DDBJ whole genome shotgun (WGS) entry which is preliminary data.</text>
</comment>
<name>A0ACB8T3Z1_9AGAM</name>
<keyword evidence="2" id="KW-1185">Reference proteome</keyword>
<dbReference type="EMBL" id="MU277204">
    <property type="protein sequence ID" value="KAI0063117.1"/>
    <property type="molecule type" value="Genomic_DNA"/>
</dbReference>
<organism evidence="1 2">
    <name type="scientific">Artomyces pyxidatus</name>
    <dbReference type="NCBI Taxonomy" id="48021"/>
    <lineage>
        <taxon>Eukaryota</taxon>
        <taxon>Fungi</taxon>
        <taxon>Dikarya</taxon>
        <taxon>Basidiomycota</taxon>
        <taxon>Agaricomycotina</taxon>
        <taxon>Agaricomycetes</taxon>
        <taxon>Russulales</taxon>
        <taxon>Auriscalpiaceae</taxon>
        <taxon>Artomyces</taxon>
    </lineage>
</organism>
<dbReference type="Proteomes" id="UP000814140">
    <property type="component" value="Unassembled WGS sequence"/>
</dbReference>
<gene>
    <name evidence="1" type="ORF">BV25DRAFT_1802635</name>
</gene>
<evidence type="ECO:0000313" key="1">
    <source>
        <dbReference type="EMBL" id="KAI0063117.1"/>
    </source>
</evidence>
<keyword evidence="1" id="KW-0808">Transferase</keyword>
<proteinExistence type="predicted"/>
<protein>
    <submittedName>
        <fullName evidence="1">S-adenosyl-L-methionine-dependent methyltransferase</fullName>
    </submittedName>
</protein>